<dbReference type="Pfam" id="PF02540">
    <property type="entry name" value="NAD_synthase"/>
    <property type="match status" value="1"/>
</dbReference>
<dbReference type="GO" id="GO:0003952">
    <property type="term" value="F:NAD+ synthase (glutamine-hydrolyzing) activity"/>
    <property type="evidence" value="ECO:0007669"/>
    <property type="project" value="UniProtKB-EC"/>
</dbReference>
<feature type="domain" description="CN hydrolase" evidence="8">
    <location>
        <begin position="1"/>
        <end position="247"/>
    </location>
</feature>
<evidence type="ECO:0000256" key="7">
    <source>
        <dbReference type="ARBA" id="ARBA00023027"/>
    </source>
</evidence>
<accession>A0A381W126</accession>
<dbReference type="InterPro" id="IPR003694">
    <property type="entry name" value="NAD_synthase"/>
</dbReference>
<reference evidence="9" key="1">
    <citation type="submission" date="2018-05" db="EMBL/GenBank/DDBJ databases">
        <authorList>
            <person name="Lanie J.A."/>
            <person name="Ng W.-L."/>
            <person name="Kazmierczak K.M."/>
            <person name="Andrzejewski T.M."/>
            <person name="Davidsen T.M."/>
            <person name="Wayne K.J."/>
            <person name="Tettelin H."/>
            <person name="Glass J.I."/>
            <person name="Rusch D."/>
            <person name="Podicherti R."/>
            <person name="Tsui H.-C.T."/>
            <person name="Winkler M.E."/>
        </authorList>
    </citation>
    <scope>NUCLEOTIDE SEQUENCE</scope>
</reference>
<dbReference type="InterPro" id="IPR014445">
    <property type="entry name" value="Gln-dep_NAD_synthase"/>
</dbReference>
<evidence type="ECO:0000256" key="1">
    <source>
        <dbReference type="ARBA" id="ARBA00005188"/>
    </source>
</evidence>
<keyword evidence="7" id="KW-0520">NAD</keyword>
<dbReference type="AlphaFoldDB" id="A0A381W126"/>
<evidence type="ECO:0000256" key="2">
    <source>
        <dbReference type="ARBA" id="ARBA00007145"/>
    </source>
</evidence>
<dbReference type="GO" id="GO:0004359">
    <property type="term" value="F:glutaminase activity"/>
    <property type="evidence" value="ECO:0007669"/>
    <property type="project" value="InterPro"/>
</dbReference>
<comment type="similarity">
    <text evidence="2">In the C-terminal section; belongs to the NAD synthetase family.</text>
</comment>
<dbReference type="Gene3D" id="3.60.110.10">
    <property type="entry name" value="Carbon-nitrogen hydrolase"/>
    <property type="match status" value="1"/>
</dbReference>
<dbReference type="CDD" id="cd00553">
    <property type="entry name" value="NAD_synthase"/>
    <property type="match status" value="1"/>
</dbReference>
<dbReference type="PANTHER" id="PTHR23090:SF9">
    <property type="entry name" value="GLUTAMINE-DEPENDENT NAD(+) SYNTHETASE"/>
    <property type="match status" value="1"/>
</dbReference>
<dbReference type="EC" id="6.3.5.1" evidence="3"/>
<dbReference type="FunFam" id="3.40.50.620:FF:000106">
    <property type="entry name" value="Glutamine-dependent NAD(+) synthetase"/>
    <property type="match status" value="1"/>
</dbReference>
<evidence type="ECO:0000256" key="3">
    <source>
        <dbReference type="ARBA" id="ARBA00012743"/>
    </source>
</evidence>
<dbReference type="PROSITE" id="PS50263">
    <property type="entry name" value="CN_HYDROLASE"/>
    <property type="match status" value="1"/>
</dbReference>
<dbReference type="GO" id="GO:0005524">
    <property type="term" value="F:ATP binding"/>
    <property type="evidence" value="ECO:0007669"/>
    <property type="project" value="UniProtKB-KW"/>
</dbReference>
<evidence type="ECO:0000313" key="9">
    <source>
        <dbReference type="EMBL" id="SVA45583.1"/>
    </source>
</evidence>
<evidence type="ECO:0000259" key="8">
    <source>
        <dbReference type="PROSITE" id="PS50263"/>
    </source>
</evidence>
<keyword evidence="4" id="KW-0436">Ligase</keyword>
<gene>
    <name evidence="9" type="ORF">METZ01_LOCUS98437</name>
</gene>
<organism evidence="9">
    <name type="scientific">marine metagenome</name>
    <dbReference type="NCBI Taxonomy" id="408172"/>
    <lineage>
        <taxon>unclassified sequences</taxon>
        <taxon>metagenomes</taxon>
        <taxon>ecological metagenomes</taxon>
    </lineage>
</organism>
<dbReference type="GO" id="GO:0009435">
    <property type="term" value="P:NAD+ biosynthetic process"/>
    <property type="evidence" value="ECO:0007669"/>
    <property type="project" value="UniProtKB-UniPathway"/>
</dbReference>
<dbReference type="InterPro" id="IPR036526">
    <property type="entry name" value="C-N_Hydrolase_sf"/>
</dbReference>
<dbReference type="UniPathway" id="UPA00253">
    <property type="reaction ID" value="UER00334"/>
</dbReference>
<protein>
    <recommendedName>
        <fullName evidence="3">NAD(+) synthase (glutamine-hydrolyzing)</fullName>
        <ecNumber evidence="3">6.3.5.1</ecNumber>
    </recommendedName>
</protein>
<keyword evidence="6" id="KW-0067">ATP-binding</keyword>
<evidence type="ECO:0000256" key="5">
    <source>
        <dbReference type="ARBA" id="ARBA00022741"/>
    </source>
</evidence>
<evidence type="ECO:0000256" key="4">
    <source>
        <dbReference type="ARBA" id="ARBA00022598"/>
    </source>
</evidence>
<dbReference type="PIRSF" id="PIRSF006630">
    <property type="entry name" value="NADS_GAT"/>
    <property type="match status" value="1"/>
</dbReference>
<comment type="pathway">
    <text evidence="1">Cofactor biosynthesis; NAD(+) biosynthesis; NAD(+) from deamido-NAD(+) (L-Gln route): step 1/1.</text>
</comment>
<dbReference type="SUPFAM" id="SSF52402">
    <property type="entry name" value="Adenine nucleotide alpha hydrolases-like"/>
    <property type="match status" value="1"/>
</dbReference>
<keyword evidence="5" id="KW-0547">Nucleotide-binding</keyword>
<dbReference type="CDD" id="cd07570">
    <property type="entry name" value="GAT_Gln-NAD-synth"/>
    <property type="match status" value="1"/>
</dbReference>
<sequence>MNIALCQVNPIVGAYNYNRDLILKYYQDCIKLNSDIIVFPELIISGYPPQDLLWEEGFVEENLVILQDIIDQSTTPLILGYIRKKGQHLYNSAAVCYNGKLQSSYDKVLLPTYDVFDEDRYFTSGNEPEIVTIPVKGGSAKIGVQICEDLWDHDYDCKVSQIQKQKGAELIINISASPYQEGRLIKRKELIHEKVKETGLPFLYCNMVGAQDELIFDGESLAFSAEGNPIGQGQAFHEDIVLVDLGSLNEIALKIQSREEKMYNALCLGVKDYFYKTGHTEAVLGLSGGIDSALVASIATDALSAENIHGISLPSKYSSDHSLSDAKALADNLGIDYRIIPIQESVEGLETVLHPHFLGLDVNVTEENLQARARGNLLMALSNKFGWMVLSTGNKTELALGYCTLYGDMSGGLAVISDLSKSDVYALARWVNTKHPERIPVGSITKSPSAELAPDQIDPFDYDVVSPLVDAIVEERKSPLELVKMGADQALVNSLYQKIKNNEYKRRQAAPGLRVSSKAFGIGRRVPIVNHYRGN</sequence>
<evidence type="ECO:0000256" key="6">
    <source>
        <dbReference type="ARBA" id="ARBA00022840"/>
    </source>
</evidence>
<dbReference type="GO" id="GO:0005737">
    <property type="term" value="C:cytoplasm"/>
    <property type="evidence" value="ECO:0007669"/>
    <property type="project" value="InterPro"/>
</dbReference>
<dbReference type="HAMAP" id="MF_02090">
    <property type="entry name" value="NadE_glutamine_dep"/>
    <property type="match status" value="1"/>
</dbReference>
<dbReference type="SUPFAM" id="SSF56317">
    <property type="entry name" value="Carbon-nitrogen hydrolase"/>
    <property type="match status" value="1"/>
</dbReference>
<name>A0A381W126_9ZZZZ</name>
<dbReference type="PANTHER" id="PTHR23090">
    <property type="entry name" value="NH 3 /GLUTAMINE-DEPENDENT NAD + SYNTHETASE"/>
    <property type="match status" value="1"/>
</dbReference>
<dbReference type="InterPro" id="IPR022310">
    <property type="entry name" value="NAD/GMP_synthase"/>
</dbReference>
<dbReference type="EMBL" id="UINC01010228">
    <property type="protein sequence ID" value="SVA45583.1"/>
    <property type="molecule type" value="Genomic_DNA"/>
</dbReference>
<dbReference type="NCBIfam" id="TIGR00552">
    <property type="entry name" value="nadE"/>
    <property type="match status" value="1"/>
</dbReference>
<dbReference type="Pfam" id="PF00795">
    <property type="entry name" value="CN_hydrolase"/>
    <property type="match status" value="1"/>
</dbReference>
<dbReference type="Gene3D" id="3.40.50.620">
    <property type="entry name" value="HUPs"/>
    <property type="match status" value="1"/>
</dbReference>
<dbReference type="InterPro" id="IPR003010">
    <property type="entry name" value="C-N_Hydrolase"/>
</dbReference>
<dbReference type="NCBIfam" id="NF010588">
    <property type="entry name" value="PRK13981.1"/>
    <property type="match status" value="1"/>
</dbReference>
<proteinExistence type="inferred from homology"/>
<dbReference type="InterPro" id="IPR014729">
    <property type="entry name" value="Rossmann-like_a/b/a_fold"/>
</dbReference>